<evidence type="ECO:0000313" key="6">
    <source>
        <dbReference type="EMBL" id="PWJ95144.1"/>
    </source>
</evidence>
<dbReference type="Pfam" id="PF04055">
    <property type="entry name" value="Radical_SAM"/>
    <property type="match status" value="1"/>
</dbReference>
<dbReference type="CDD" id="cd21122">
    <property type="entry name" value="SPASM_rSAM"/>
    <property type="match status" value="1"/>
</dbReference>
<dbReference type="Pfam" id="PF13186">
    <property type="entry name" value="SPASM"/>
    <property type="match status" value="1"/>
</dbReference>
<dbReference type="GO" id="GO:0046872">
    <property type="term" value="F:metal ion binding"/>
    <property type="evidence" value="ECO:0007669"/>
    <property type="project" value="UniProtKB-KW"/>
</dbReference>
<feature type="domain" description="Radical SAM core" evidence="5">
    <location>
        <begin position="6"/>
        <end position="201"/>
    </location>
</feature>
<dbReference type="SFLD" id="SFLDG01067">
    <property type="entry name" value="SPASM/twitch_domain_containing"/>
    <property type="match status" value="1"/>
</dbReference>
<keyword evidence="7" id="KW-1185">Reference proteome</keyword>
<accession>A0AA45C783</accession>
<evidence type="ECO:0000256" key="4">
    <source>
        <dbReference type="ARBA" id="ARBA00023014"/>
    </source>
</evidence>
<evidence type="ECO:0000259" key="5">
    <source>
        <dbReference type="PROSITE" id="PS51918"/>
    </source>
</evidence>
<keyword evidence="4" id="KW-0411">Iron-sulfur</keyword>
<dbReference type="InterPro" id="IPR050377">
    <property type="entry name" value="Radical_SAM_PqqE_MftC-like"/>
</dbReference>
<evidence type="ECO:0000256" key="2">
    <source>
        <dbReference type="ARBA" id="ARBA00022723"/>
    </source>
</evidence>
<proteinExistence type="predicted"/>
<dbReference type="InterPro" id="IPR013785">
    <property type="entry name" value="Aldolase_TIM"/>
</dbReference>
<dbReference type="Proteomes" id="UP000245921">
    <property type="component" value="Unassembled WGS sequence"/>
</dbReference>
<reference evidence="6 7" key="1">
    <citation type="submission" date="2018-05" db="EMBL/GenBank/DDBJ databases">
        <title>Genomic Encyclopedia of Type Strains, Phase IV (KMG-IV): sequencing the most valuable type-strain genomes for metagenomic binning, comparative biology and taxonomic classification.</title>
        <authorList>
            <person name="Goeker M."/>
        </authorList>
    </citation>
    <scope>NUCLEOTIDE SEQUENCE [LARGE SCALE GENOMIC DNA]</scope>
    <source>
        <strain evidence="6 7">DSM 24906</strain>
    </source>
</reference>
<evidence type="ECO:0000256" key="3">
    <source>
        <dbReference type="ARBA" id="ARBA00023004"/>
    </source>
</evidence>
<dbReference type="InterPro" id="IPR023885">
    <property type="entry name" value="4Fe4S-binding_SPASM_dom"/>
</dbReference>
<dbReference type="SUPFAM" id="SSF102114">
    <property type="entry name" value="Radical SAM enzymes"/>
    <property type="match status" value="1"/>
</dbReference>
<dbReference type="PANTHER" id="PTHR11228">
    <property type="entry name" value="RADICAL SAM DOMAIN PROTEIN"/>
    <property type="match status" value="1"/>
</dbReference>
<evidence type="ECO:0000313" key="7">
    <source>
        <dbReference type="Proteomes" id="UP000245921"/>
    </source>
</evidence>
<keyword evidence="1" id="KW-0949">S-adenosyl-L-methionine</keyword>
<evidence type="ECO:0000256" key="1">
    <source>
        <dbReference type="ARBA" id="ARBA00022691"/>
    </source>
</evidence>
<dbReference type="GO" id="GO:0003824">
    <property type="term" value="F:catalytic activity"/>
    <property type="evidence" value="ECO:0007669"/>
    <property type="project" value="InterPro"/>
</dbReference>
<dbReference type="AlphaFoldDB" id="A0AA45C783"/>
<keyword evidence="2" id="KW-0479">Metal-binding</keyword>
<keyword evidence="3" id="KW-0408">Iron</keyword>
<dbReference type="PROSITE" id="PS51918">
    <property type="entry name" value="RADICAL_SAM"/>
    <property type="match status" value="1"/>
</dbReference>
<dbReference type="CDD" id="cd01335">
    <property type="entry name" value="Radical_SAM"/>
    <property type="match status" value="1"/>
</dbReference>
<dbReference type="RefSeq" id="WP_146192159.1">
    <property type="nucleotide sequence ID" value="NZ_QGGI01000007.1"/>
</dbReference>
<name>A0AA45C783_9BACT</name>
<gene>
    <name evidence="6" type="ORF">C7380_10799</name>
</gene>
<comment type="caution">
    <text evidence="6">The sequence shown here is derived from an EMBL/GenBank/DDBJ whole genome shotgun (WGS) entry which is preliminary data.</text>
</comment>
<dbReference type="InterPro" id="IPR007197">
    <property type="entry name" value="rSAM"/>
</dbReference>
<sequence length="294" mass="35141">MIKIKNKKFKKIYIEITNICDLKCSFCNIDKRPKKHIEISKFQKYIQKTSKYTDYYTLYVKGEPLLHPELQKILDIAKQNNKKITLSTNGYNIQQKAKKITDYTAIYRINISLHSYMQQNPYKINSEQYTKQIIEFIENASKNSYISLRIWRKQNQQTQQILKYIEQYYKIQIPIKNNERDYYKIKDKIYINYDKEFQWPDITEQQQTEKGFCYGLRDHVAILNDGTVVPCCLDENGIINLGNLNEQEFSEIINSKRSKAIYDNFSQNIAIEELCKKCTYKNKFIKKQKILASK</sequence>
<dbReference type="Gene3D" id="3.20.20.70">
    <property type="entry name" value="Aldolase class I"/>
    <property type="match status" value="1"/>
</dbReference>
<organism evidence="6 7">
    <name type="scientific">Oceanotoga teriensis</name>
    <dbReference type="NCBI Taxonomy" id="515440"/>
    <lineage>
        <taxon>Bacteria</taxon>
        <taxon>Thermotogati</taxon>
        <taxon>Thermotogota</taxon>
        <taxon>Thermotogae</taxon>
        <taxon>Petrotogales</taxon>
        <taxon>Petrotogaceae</taxon>
        <taxon>Oceanotoga</taxon>
    </lineage>
</organism>
<dbReference type="GO" id="GO:0051536">
    <property type="term" value="F:iron-sulfur cluster binding"/>
    <property type="evidence" value="ECO:0007669"/>
    <property type="project" value="UniProtKB-KW"/>
</dbReference>
<protein>
    <submittedName>
        <fullName evidence="6">Radical SAM protein with 4Fe4S-binding SPASM domain</fullName>
    </submittedName>
</protein>
<dbReference type="SFLD" id="SFLDS00029">
    <property type="entry name" value="Radical_SAM"/>
    <property type="match status" value="1"/>
</dbReference>
<dbReference type="PANTHER" id="PTHR11228:SF7">
    <property type="entry name" value="PQQA PEPTIDE CYCLASE"/>
    <property type="match status" value="1"/>
</dbReference>
<dbReference type="InterPro" id="IPR058240">
    <property type="entry name" value="rSAM_sf"/>
</dbReference>
<dbReference type="EMBL" id="QGGI01000007">
    <property type="protein sequence ID" value="PWJ95144.1"/>
    <property type="molecule type" value="Genomic_DNA"/>
</dbReference>